<dbReference type="RefSeq" id="WP_013902980.1">
    <property type="nucleotide sequence ID" value="NC_015677.1"/>
</dbReference>
<dbReference type="PANTHER" id="PTHR34368:SF1">
    <property type="entry name" value="OS01G0962200 PROTEIN"/>
    <property type="match status" value="1"/>
</dbReference>
<dbReference type="PATRIC" id="fig|365046.3.peg.3727"/>
<organism evidence="2 3">
    <name type="scientific">Ramlibacter tataouinensis (strain ATCC BAA-407 / DSM 14655 / LMG 21543 / TTB310)</name>
    <dbReference type="NCBI Taxonomy" id="365046"/>
    <lineage>
        <taxon>Bacteria</taxon>
        <taxon>Pseudomonadati</taxon>
        <taxon>Pseudomonadota</taxon>
        <taxon>Betaproteobacteria</taxon>
        <taxon>Burkholderiales</taxon>
        <taxon>Comamonadaceae</taxon>
        <taxon>Ramlibacter</taxon>
    </lineage>
</organism>
<dbReference type="eggNOG" id="ENOG50301FE">
    <property type="taxonomic scope" value="Bacteria"/>
</dbReference>
<feature type="transmembrane region" description="Helical" evidence="1">
    <location>
        <begin position="147"/>
        <end position="164"/>
    </location>
</feature>
<keyword evidence="1" id="KW-0812">Transmembrane</keyword>
<dbReference type="EMBL" id="CP000245">
    <property type="protein sequence ID" value="AEG94752.1"/>
    <property type="molecule type" value="Genomic_DNA"/>
</dbReference>
<evidence type="ECO:0000256" key="1">
    <source>
        <dbReference type="SAM" id="Phobius"/>
    </source>
</evidence>
<dbReference type="KEGG" id="rta:Rta_36370"/>
<keyword evidence="3" id="KW-1185">Reference proteome</keyword>
<dbReference type="AlphaFoldDB" id="F5Y1G8"/>
<reference evidence="3" key="1">
    <citation type="submission" date="2006-01" db="EMBL/GenBank/DDBJ databases">
        <title>Genome of the cyst-dividing bacterium Ramlibacter tataouinensis.</title>
        <authorList>
            <person name="Barakat M."/>
            <person name="Ortet P."/>
            <person name="De Luca G."/>
            <person name="Jourlin-Castelli C."/>
            <person name="Ansaldi M."/>
            <person name="Py B."/>
            <person name="Fichant G."/>
            <person name="Coutinho P."/>
            <person name="Voulhoux R."/>
            <person name="Bastien O."/>
            <person name="Roy S."/>
            <person name="Marechal E."/>
            <person name="Henrissat B."/>
            <person name="Quentin Y."/>
            <person name="Noirot P."/>
            <person name="Filloux A."/>
            <person name="Mejean V."/>
            <person name="DuBow M."/>
            <person name="Barras F."/>
            <person name="Heulin T."/>
        </authorList>
    </citation>
    <scope>NUCLEOTIDE SEQUENCE [LARGE SCALE GENOMIC DNA]</scope>
    <source>
        <strain evidence="3">ATCC BAA-407 / DSM 14655 / LMG 21543 / TTB310</strain>
    </source>
</reference>
<dbReference type="HOGENOM" id="CLU_1359480_0_0_4"/>
<reference evidence="2 3" key="2">
    <citation type="journal article" date="2011" name="PLoS ONE">
        <title>The Cyst-Dividing Bacterium Ramlibacter tataouinensis TTB310 Genome Reveals a Well-Stocked Toolbox for Adaptation to a Desert Environment.</title>
        <authorList>
            <person name="De Luca G."/>
            <person name="Barakat M."/>
            <person name="Ortet P."/>
            <person name="Fochesato S."/>
            <person name="Jourlin-Castelli C."/>
            <person name="Ansaldi M."/>
            <person name="Py B."/>
            <person name="Fichant G."/>
            <person name="Coutinho P.M."/>
            <person name="Voulhoux R."/>
            <person name="Bastien O."/>
            <person name="Marechal E."/>
            <person name="Henrissat B."/>
            <person name="Quentin Y."/>
            <person name="Noirot P."/>
            <person name="Filloux A."/>
            <person name="Mejean V."/>
            <person name="Dubow M.S."/>
            <person name="Barras F."/>
            <person name="Barbe V."/>
            <person name="Weissenbach J."/>
            <person name="Mihalcescu I."/>
            <person name="Vermeglio A."/>
            <person name="Achouak W."/>
            <person name="Heulin T."/>
        </authorList>
    </citation>
    <scope>NUCLEOTIDE SEQUENCE [LARGE SCALE GENOMIC DNA]</scope>
    <source>
        <strain evidence="3">ATCC BAA-407 / DSM 14655 / LMG 21543 / TTB310</strain>
    </source>
</reference>
<protein>
    <submittedName>
        <fullName evidence="2">Candidate membrane protein</fullName>
    </submittedName>
</protein>
<dbReference type="Proteomes" id="UP000008385">
    <property type="component" value="Chromosome"/>
</dbReference>
<gene>
    <name evidence="2" type="ordered locus">Rta_36370</name>
</gene>
<sequence>MSPSFHFQDRPFGREAALLAACTALLLLALLGPAVAQPAGHHHFADGRTLWGIPCALDVLSNLPFALAGLSGLVQLWRLPPRALDNMERAMGALFFAGLLLTAAGSAWYHLAPDDAGLAVDRQAMAVAFAGLLGLAGARVSGRAAAALGLGILGLGPLAVHAWAATGNVLPWAVLQFGGLLLLAGLALLPRGGALPVAGSR</sequence>
<dbReference type="STRING" id="365046.Rta_36370"/>
<dbReference type="PANTHER" id="PTHR34368">
    <property type="entry name" value="OS01G0962200 PROTEIN"/>
    <property type="match status" value="1"/>
</dbReference>
<feature type="transmembrane region" description="Helical" evidence="1">
    <location>
        <begin position="170"/>
        <end position="189"/>
    </location>
</feature>
<keyword evidence="1" id="KW-0472">Membrane</keyword>
<evidence type="ECO:0000313" key="3">
    <source>
        <dbReference type="Proteomes" id="UP000008385"/>
    </source>
</evidence>
<feature type="transmembrane region" description="Helical" evidence="1">
    <location>
        <begin position="60"/>
        <end position="79"/>
    </location>
</feature>
<accession>F5Y1G8</accession>
<keyword evidence="1" id="KW-1133">Transmembrane helix</keyword>
<name>F5Y1G8_RAMTT</name>
<feature type="transmembrane region" description="Helical" evidence="1">
    <location>
        <begin position="123"/>
        <end position="140"/>
    </location>
</feature>
<feature type="transmembrane region" description="Helical" evidence="1">
    <location>
        <begin position="91"/>
        <end position="111"/>
    </location>
</feature>
<proteinExistence type="predicted"/>
<evidence type="ECO:0000313" key="2">
    <source>
        <dbReference type="EMBL" id="AEG94752.1"/>
    </source>
</evidence>